<dbReference type="RefSeq" id="WP_087207026.1">
    <property type="nucleotide sequence ID" value="NZ_JACLYZ010000006.1"/>
</dbReference>
<protein>
    <recommendedName>
        <fullName evidence="4">Lin1244/Lin1753-like N-terminal domain-containing protein</fullName>
    </recommendedName>
</protein>
<proteinExistence type="predicted"/>
<evidence type="ECO:0000313" key="2">
    <source>
        <dbReference type="EMBL" id="MBM6734423.1"/>
    </source>
</evidence>
<reference evidence="2 3" key="1">
    <citation type="journal article" date="2021" name="Sci. Rep.">
        <title>The distribution of antibiotic resistance genes in chicken gut microbiota commensals.</title>
        <authorList>
            <person name="Juricova H."/>
            <person name="Matiasovicova J."/>
            <person name="Kubasova T."/>
            <person name="Cejkova D."/>
            <person name="Rychlik I."/>
        </authorList>
    </citation>
    <scope>NUCLEOTIDE SEQUENCE [LARGE SCALE GENOMIC DNA]</scope>
    <source>
        <strain evidence="2 3">An772</strain>
    </source>
</reference>
<accession>A0ABS2DYH3</accession>
<evidence type="ECO:0000256" key="1">
    <source>
        <dbReference type="SAM" id="MobiDB-lite"/>
    </source>
</evidence>
<dbReference type="Proteomes" id="UP000766986">
    <property type="component" value="Unassembled WGS sequence"/>
</dbReference>
<dbReference type="EMBL" id="JACLYZ010000006">
    <property type="protein sequence ID" value="MBM6734423.1"/>
    <property type="molecule type" value="Genomic_DNA"/>
</dbReference>
<organism evidence="2 3">
    <name type="scientific">Mediterranea massiliensis</name>
    <dbReference type="NCBI Taxonomy" id="1841865"/>
    <lineage>
        <taxon>Bacteria</taxon>
        <taxon>Pseudomonadati</taxon>
        <taxon>Bacteroidota</taxon>
        <taxon>Bacteroidia</taxon>
        <taxon>Bacteroidales</taxon>
        <taxon>Bacteroidaceae</taxon>
        <taxon>Mediterranea</taxon>
    </lineage>
</organism>
<evidence type="ECO:0000313" key="3">
    <source>
        <dbReference type="Proteomes" id="UP000766986"/>
    </source>
</evidence>
<sequence>MARKKKNPMPFDTEYWLSDPVLKALPLDVKGLWIDMLCYMWESADRGVMVKPTGEIYTHEEILRLLGKESSVGESWLDMLIENGLCGVRDDGAVFSRRMVRDEAIREKRREAGKKGGDITKAKVFDVSPVQQPPMQKPEEQPKQGTVGEQQPDLFPEESPPPLTPEQQAKAEKAKKYKYAEFVTLTRDEYAALCGRYSEESAKRMIEILDNYKGSKGKKYKSDYRAILNWVVDRYNEEIQRYGKAISGKTSSDTGKTGSYRDTL</sequence>
<keyword evidence="3" id="KW-1185">Reference proteome</keyword>
<gene>
    <name evidence="2" type="ORF">H7U35_04155</name>
</gene>
<feature type="region of interest" description="Disordered" evidence="1">
    <location>
        <begin position="122"/>
        <end position="171"/>
    </location>
</feature>
<evidence type="ECO:0008006" key="4">
    <source>
        <dbReference type="Google" id="ProtNLM"/>
    </source>
</evidence>
<name>A0ABS2DYH3_9BACT</name>
<comment type="caution">
    <text evidence="2">The sequence shown here is derived from an EMBL/GenBank/DDBJ whole genome shotgun (WGS) entry which is preliminary data.</text>
</comment>